<gene>
    <name evidence="9" type="ORF">JL106_14970</name>
</gene>
<dbReference type="AlphaFoldDB" id="A0A938Y9X8"/>
<evidence type="ECO:0000256" key="8">
    <source>
        <dbReference type="SAM" id="Phobius"/>
    </source>
</evidence>
<organism evidence="9 10">
    <name type="scientific">Nakamurella leprariae</name>
    <dbReference type="NCBI Taxonomy" id="2803911"/>
    <lineage>
        <taxon>Bacteria</taxon>
        <taxon>Bacillati</taxon>
        <taxon>Actinomycetota</taxon>
        <taxon>Actinomycetes</taxon>
        <taxon>Nakamurellales</taxon>
        <taxon>Nakamurellaceae</taxon>
        <taxon>Nakamurella</taxon>
    </lineage>
</organism>
<evidence type="ECO:0000256" key="4">
    <source>
        <dbReference type="ARBA" id="ARBA00022692"/>
    </source>
</evidence>
<evidence type="ECO:0000256" key="2">
    <source>
        <dbReference type="ARBA" id="ARBA00008488"/>
    </source>
</evidence>
<proteinExistence type="inferred from homology"/>
<keyword evidence="5 8" id="KW-1133">Transmembrane helix</keyword>
<keyword evidence="10" id="KW-1185">Reference proteome</keyword>
<dbReference type="NCBIfam" id="TIGR01065">
    <property type="entry name" value="hlyIII"/>
    <property type="match status" value="1"/>
</dbReference>
<feature type="transmembrane region" description="Helical" evidence="8">
    <location>
        <begin position="24"/>
        <end position="42"/>
    </location>
</feature>
<dbReference type="GO" id="GO:0005886">
    <property type="term" value="C:plasma membrane"/>
    <property type="evidence" value="ECO:0007669"/>
    <property type="project" value="UniProtKB-SubCell"/>
</dbReference>
<reference evidence="9" key="1">
    <citation type="submission" date="2021-01" db="EMBL/GenBank/DDBJ databases">
        <title>YIM 132084 draft genome.</title>
        <authorList>
            <person name="An D."/>
        </authorList>
    </citation>
    <scope>NUCLEOTIDE SEQUENCE</scope>
    <source>
        <strain evidence="9">YIM 132084</strain>
    </source>
</reference>
<dbReference type="GO" id="GO:0140911">
    <property type="term" value="F:pore-forming activity"/>
    <property type="evidence" value="ECO:0007669"/>
    <property type="project" value="InterPro"/>
</dbReference>
<keyword evidence="4 8" id="KW-0812">Transmembrane</keyword>
<feature type="transmembrane region" description="Helical" evidence="8">
    <location>
        <begin position="139"/>
        <end position="157"/>
    </location>
</feature>
<comment type="similarity">
    <text evidence="2">Belongs to the UPF0073 (Hly-III) family.</text>
</comment>
<sequence>MPPAVLMPVPATVKPRARGYIHQYSAMVAAVMGAALVTIAAVTAGAGAALACTVYAVSIVGLFSVSATYHRHHWTSTRARTWMKRADHSMIFVFIAGTYTPIAALALPPGSRTVVLIIVWAGALGGVALKTLWPHAPRWLGVPFYLGLGWVAVFVMPELMDHGGVAVLSLIAAGGLLYSVGAVFYAIRRPNPWPGVFGYHECFHALVSAAAICHCVAIWLLVLTP</sequence>
<evidence type="ECO:0000256" key="6">
    <source>
        <dbReference type="ARBA" id="ARBA00023136"/>
    </source>
</evidence>
<dbReference type="Proteomes" id="UP000663792">
    <property type="component" value="Unassembled WGS sequence"/>
</dbReference>
<dbReference type="EMBL" id="JAERWK010000020">
    <property type="protein sequence ID" value="MBM9468585.1"/>
    <property type="molecule type" value="Genomic_DNA"/>
</dbReference>
<dbReference type="PANTHER" id="PTHR20855:SF3">
    <property type="entry name" value="LD03007P"/>
    <property type="match status" value="1"/>
</dbReference>
<evidence type="ECO:0000256" key="5">
    <source>
        <dbReference type="ARBA" id="ARBA00022989"/>
    </source>
</evidence>
<evidence type="ECO:0000256" key="7">
    <source>
        <dbReference type="PIRSR" id="PIRSR604254-1"/>
    </source>
</evidence>
<feature type="binding site" evidence="7">
    <location>
        <position position="70"/>
    </location>
    <ligand>
        <name>Zn(2+)</name>
        <dbReference type="ChEBI" id="CHEBI:29105"/>
    </ligand>
</feature>
<evidence type="ECO:0000313" key="10">
    <source>
        <dbReference type="Proteomes" id="UP000663792"/>
    </source>
</evidence>
<keyword evidence="3" id="KW-1003">Cell membrane</keyword>
<comment type="subcellular location">
    <subcellularLocation>
        <location evidence="1">Cell membrane</location>
        <topology evidence="1">Multi-pass membrane protein</topology>
    </subcellularLocation>
</comment>
<feature type="binding site" evidence="7">
    <location>
        <position position="200"/>
    </location>
    <ligand>
        <name>Zn(2+)</name>
        <dbReference type="ChEBI" id="CHEBI:29105"/>
    </ligand>
</feature>
<feature type="transmembrane region" description="Helical" evidence="8">
    <location>
        <begin position="113"/>
        <end position="132"/>
    </location>
</feature>
<evidence type="ECO:0000256" key="3">
    <source>
        <dbReference type="ARBA" id="ARBA00022475"/>
    </source>
</evidence>
<feature type="transmembrane region" description="Helical" evidence="8">
    <location>
        <begin position="90"/>
        <end position="107"/>
    </location>
</feature>
<evidence type="ECO:0000313" key="9">
    <source>
        <dbReference type="EMBL" id="MBM9468585.1"/>
    </source>
</evidence>
<feature type="binding site" evidence="7">
    <location>
        <position position="204"/>
    </location>
    <ligand>
        <name>Zn(2+)</name>
        <dbReference type="ChEBI" id="CHEBI:29105"/>
    </ligand>
</feature>
<protein>
    <submittedName>
        <fullName evidence="9">Hemolysin III family protein</fullName>
    </submittedName>
</protein>
<dbReference type="Pfam" id="PF03006">
    <property type="entry name" value="HlyIII"/>
    <property type="match status" value="1"/>
</dbReference>
<dbReference type="InterPro" id="IPR005744">
    <property type="entry name" value="Hy-lIII"/>
</dbReference>
<comment type="caution">
    <text evidence="9">The sequence shown here is derived from an EMBL/GenBank/DDBJ whole genome shotgun (WGS) entry which is preliminary data.</text>
</comment>
<name>A0A938Y9X8_9ACTN</name>
<keyword evidence="7" id="KW-0479">Metal-binding</keyword>
<dbReference type="PANTHER" id="PTHR20855">
    <property type="entry name" value="ADIPOR/PROGESTIN RECEPTOR-RELATED"/>
    <property type="match status" value="1"/>
</dbReference>
<keyword evidence="7" id="KW-0862">Zinc</keyword>
<feature type="transmembrane region" description="Helical" evidence="8">
    <location>
        <begin position="199"/>
        <end position="222"/>
    </location>
</feature>
<feature type="transmembrane region" description="Helical" evidence="8">
    <location>
        <begin position="163"/>
        <end position="187"/>
    </location>
</feature>
<dbReference type="InterPro" id="IPR004254">
    <property type="entry name" value="AdipoR/HlyIII-related"/>
</dbReference>
<keyword evidence="6 8" id="KW-0472">Membrane</keyword>
<evidence type="ECO:0000256" key="1">
    <source>
        <dbReference type="ARBA" id="ARBA00004651"/>
    </source>
</evidence>
<accession>A0A938Y9X8</accession>
<dbReference type="GO" id="GO:0046872">
    <property type="term" value="F:metal ion binding"/>
    <property type="evidence" value="ECO:0007669"/>
    <property type="project" value="UniProtKB-KW"/>
</dbReference>
<feature type="transmembrane region" description="Helical" evidence="8">
    <location>
        <begin position="48"/>
        <end position="69"/>
    </location>
</feature>